<keyword evidence="6" id="KW-1185">Reference proteome</keyword>
<dbReference type="GO" id="GO:0051536">
    <property type="term" value="F:iron-sulfur cluster binding"/>
    <property type="evidence" value="ECO:0007669"/>
    <property type="project" value="UniProtKB-KW"/>
</dbReference>
<accession>A0A0T5XC19</accession>
<proteinExistence type="predicted"/>
<evidence type="ECO:0000256" key="1">
    <source>
        <dbReference type="ARBA" id="ARBA00022723"/>
    </source>
</evidence>
<dbReference type="InterPro" id="IPR017896">
    <property type="entry name" value="4Fe4S_Fe-S-bd"/>
</dbReference>
<protein>
    <submittedName>
        <fullName evidence="5">CobQ/CobB/MinD/ParA nucleotide binding domain protein</fullName>
    </submittedName>
</protein>
<keyword evidence="1" id="KW-0479">Metal-binding</keyword>
<dbReference type="PROSITE" id="PS51379">
    <property type="entry name" value="4FE4S_FER_2"/>
    <property type="match status" value="2"/>
</dbReference>
<dbReference type="Pfam" id="PF01656">
    <property type="entry name" value="CbiA"/>
    <property type="match status" value="1"/>
</dbReference>
<dbReference type="RefSeq" id="WP_057940756.1">
    <property type="nucleotide sequence ID" value="NZ_ACJX03000001.1"/>
</dbReference>
<dbReference type="Gene3D" id="3.40.50.300">
    <property type="entry name" value="P-loop containing nucleotide triphosphate hydrolases"/>
    <property type="match status" value="1"/>
</dbReference>
<dbReference type="GO" id="GO:0046872">
    <property type="term" value="F:metal ion binding"/>
    <property type="evidence" value="ECO:0007669"/>
    <property type="project" value="UniProtKB-KW"/>
</dbReference>
<evidence type="ECO:0000256" key="2">
    <source>
        <dbReference type="ARBA" id="ARBA00023004"/>
    </source>
</evidence>
<evidence type="ECO:0000313" key="5">
    <source>
        <dbReference type="EMBL" id="KRT35486.1"/>
    </source>
</evidence>
<keyword evidence="2" id="KW-0408">Iron</keyword>
<evidence type="ECO:0000259" key="4">
    <source>
        <dbReference type="PROSITE" id="PS51379"/>
    </source>
</evidence>
<evidence type="ECO:0000313" key="6">
    <source>
        <dbReference type="Proteomes" id="UP000005273"/>
    </source>
</evidence>
<dbReference type="eggNOG" id="COG1149">
    <property type="taxonomic scope" value="Bacteria"/>
</dbReference>
<dbReference type="Proteomes" id="UP000005273">
    <property type="component" value="Unassembled WGS sequence"/>
</dbReference>
<name>A0A0T5XC19_9BACT</name>
<keyword evidence="3" id="KW-0411">Iron-sulfur</keyword>
<dbReference type="Pfam" id="PF00037">
    <property type="entry name" value="Fer4"/>
    <property type="match status" value="2"/>
</dbReference>
<dbReference type="SUPFAM" id="SSF54862">
    <property type="entry name" value="4Fe-4S ferredoxins"/>
    <property type="match status" value="1"/>
</dbReference>
<reference evidence="6" key="1">
    <citation type="submission" date="2012-09" db="EMBL/GenBank/DDBJ databases">
        <authorList>
            <person name="Weinstock G."/>
            <person name="Sodergren E."/>
            <person name="Clifton S."/>
            <person name="Fulton L."/>
            <person name="Fulton B."/>
            <person name="Courtney L."/>
            <person name="Fronick C."/>
            <person name="Harrison M."/>
            <person name="Strong C."/>
            <person name="Farmer C."/>
            <person name="Delehaunty K."/>
            <person name="Markovic C."/>
            <person name="Hall O."/>
            <person name="Minx P."/>
            <person name="Tomlinson C."/>
            <person name="Mitreva M."/>
            <person name="Nelson J."/>
            <person name="Hou S."/>
            <person name="Wollam A."/>
            <person name="Pepin K.H."/>
            <person name="Johnson M."/>
            <person name="Bhonagiri V."/>
            <person name="Nash W.E."/>
            <person name="Suruliraj S."/>
            <person name="Warren W."/>
            <person name="Chinwalla A."/>
            <person name="Mardis E.R."/>
            <person name="Wilson R.K."/>
        </authorList>
    </citation>
    <scope>NUCLEOTIDE SEQUENCE [LARGE SCALE GENOMIC DNA]</scope>
    <source>
        <strain evidence="6">OS1</strain>
    </source>
</reference>
<dbReference type="PROSITE" id="PS00198">
    <property type="entry name" value="4FE4S_FER_1"/>
    <property type="match status" value="1"/>
</dbReference>
<dbReference type="PANTHER" id="PTHR43063">
    <property type="entry name" value="4FE-4S CLUSTER CONTAINING PARA FAMILY ATPASE PROTEIN"/>
    <property type="match status" value="1"/>
</dbReference>
<sequence>MIVSVASGKGGTGKTLVATSLALAVSERASVQILDCDVEEPNVNLFVHASIESAEPVYVPIPRVDADRCNHCGRCAEVCAYHAIASLPSKVIVFPELCHGCGACSYLCPESAIVETNRQVGVVEIGYRNNLELVQGRLNMGEPMSTPVIRKAKMYINGQIDNQRDVIIDVAPGTSCPVVEAVQGSDYTILVTEPTPFGLNDLSLAVEMIRYLNIPCGVVINRSSPSRDSLIEKYCRESEIPVLLKIPFDRDIATLYSKGIPLVEVKTRWHDAFLDLFYTLKKGRLHATYNA</sequence>
<organism evidence="5 6">
    <name type="scientific">Acetomicrobium hydrogeniformans ATCC BAA-1850</name>
    <dbReference type="NCBI Taxonomy" id="592015"/>
    <lineage>
        <taxon>Bacteria</taxon>
        <taxon>Thermotogati</taxon>
        <taxon>Synergistota</taxon>
        <taxon>Synergistia</taxon>
        <taxon>Synergistales</taxon>
        <taxon>Acetomicrobiaceae</taxon>
        <taxon>Acetomicrobium</taxon>
    </lineage>
</organism>
<dbReference type="CDD" id="cd03110">
    <property type="entry name" value="SIMIBI_bact_arch"/>
    <property type="match status" value="1"/>
</dbReference>
<dbReference type="STRING" id="592015.HMPREF1705_02717"/>
<feature type="domain" description="4Fe-4S ferredoxin-type" evidence="4">
    <location>
        <begin position="91"/>
        <end position="118"/>
    </location>
</feature>
<gene>
    <name evidence="5" type="ORF">HMPREF1705_02717</name>
</gene>
<dbReference type="SUPFAM" id="SSF52540">
    <property type="entry name" value="P-loop containing nucleoside triphosphate hydrolases"/>
    <property type="match status" value="1"/>
</dbReference>
<dbReference type="EMBL" id="ACJX03000001">
    <property type="protein sequence ID" value="KRT35486.1"/>
    <property type="molecule type" value="Genomic_DNA"/>
</dbReference>
<dbReference type="InterPro" id="IPR002586">
    <property type="entry name" value="CobQ/CobB/MinD/ParA_Nub-bd_dom"/>
</dbReference>
<evidence type="ECO:0000256" key="3">
    <source>
        <dbReference type="ARBA" id="ARBA00023014"/>
    </source>
</evidence>
<dbReference type="InterPro" id="IPR017900">
    <property type="entry name" value="4Fe4S_Fe_S_CS"/>
</dbReference>
<comment type="caution">
    <text evidence="5">The sequence shown here is derived from an EMBL/GenBank/DDBJ whole genome shotgun (WGS) entry which is preliminary data.</text>
</comment>
<dbReference type="InterPro" id="IPR027417">
    <property type="entry name" value="P-loop_NTPase"/>
</dbReference>
<dbReference type="AlphaFoldDB" id="A0A0T5XC19"/>
<feature type="domain" description="4Fe-4S ferredoxin-type" evidence="4">
    <location>
        <begin position="60"/>
        <end position="90"/>
    </location>
</feature>
<dbReference type="PANTHER" id="PTHR43063:SF1">
    <property type="entry name" value="4FE-4S CLUSTER CONTAINING PARA FAMILY ATPASE PROTEIN"/>
    <property type="match status" value="1"/>
</dbReference>
<dbReference type="Gene3D" id="3.30.70.20">
    <property type="match status" value="1"/>
</dbReference>